<accession>A0A1I0PKV0</accession>
<evidence type="ECO:0000313" key="2">
    <source>
        <dbReference type="EMBL" id="SEW14923.1"/>
    </source>
</evidence>
<evidence type="ECO:0000313" key="3">
    <source>
        <dbReference type="Proteomes" id="UP000183275"/>
    </source>
</evidence>
<dbReference type="RefSeq" id="WP_173424962.1">
    <property type="nucleotide sequence ID" value="NZ_FOIS01000003.1"/>
</dbReference>
<evidence type="ECO:0000256" key="1">
    <source>
        <dbReference type="SAM" id="Phobius"/>
    </source>
</evidence>
<feature type="transmembrane region" description="Helical" evidence="1">
    <location>
        <begin position="37"/>
        <end position="57"/>
    </location>
</feature>
<feature type="transmembrane region" description="Helical" evidence="1">
    <location>
        <begin position="6"/>
        <end position="25"/>
    </location>
</feature>
<organism evidence="2 3">
    <name type="scientific">Natrinema salifodinae</name>
    <dbReference type="NCBI Taxonomy" id="1202768"/>
    <lineage>
        <taxon>Archaea</taxon>
        <taxon>Methanobacteriati</taxon>
        <taxon>Methanobacteriota</taxon>
        <taxon>Stenosarchaea group</taxon>
        <taxon>Halobacteria</taxon>
        <taxon>Halobacteriales</taxon>
        <taxon>Natrialbaceae</taxon>
        <taxon>Natrinema</taxon>
    </lineage>
</organism>
<proteinExistence type="predicted"/>
<reference evidence="3" key="1">
    <citation type="submission" date="2016-10" db="EMBL/GenBank/DDBJ databases">
        <authorList>
            <person name="Varghese N."/>
        </authorList>
    </citation>
    <scope>NUCLEOTIDE SEQUENCE [LARGE SCALE GENOMIC DNA]</scope>
    <source>
        <strain evidence="3">CGMCC 1.12284</strain>
    </source>
</reference>
<dbReference type="AlphaFoldDB" id="A0A1I0PKV0"/>
<dbReference type="Proteomes" id="UP000183275">
    <property type="component" value="Unassembled WGS sequence"/>
</dbReference>
<name>A0A1I0PKV0_9EURY</name>
<keyword evidence="3" id="KW-1185">Reference proteome</keyword>
<dbReference type="OrthoDB" id="378309at2157"/>
<protein>
    <submittedName>
        <fullName evidence="2">Uncharacterized protein</fullName>
    </submittedName>
</protein>
<keyword evidence="1" id="KW-1133">Transmembrane helix</keyword>
<gene>
    <name evidence="2" type="ORF">SAMN05216285_2672</name>
</gene>
<sequence length="58" mass="5713">MASYLAYSALVILSLIGCMVALVATTKDTAGGFGTKGDAVLAAVVLGFAIATIGTSVF</sequence>
<keyword evidence="1" id="KW-0472">Membrane</keyword>
<keyword evidence="1" id="KW-0812">Transmembrane</keyword>
<dbReference type="EMBL" id="FOIS01000003">
    <property type="protein sequence ID" value="SEW14923.1"/>
    <property type="molecule type" value="Genomic_DNA"/>
</dbReference>